<reference evidence="4 6" key="1">
    <citation type="submission" date="2017-12" db="EMBL/GenBank/DDBJ databases">
        <title>Phylogenetic diversity of female urinary microbiome.</title>
        <authorList>
            <person name="Thomas-White K."/>
            <person name="Wolfe A.J."/>
        </authorList>
    </citation>
    <scope>NUCLEOTIDE SEQUENCE [LARGE SCALE GENOMIC DNA]</scope>
    <source>
        <strain evidence="4 6">UMB0119</strain>
    </source>
</reference>
<protein>
    <recommendedName>
        <fullName evidence="3">Small ribosomal subunit protein bS16</fullName>
    </recommendedName>
</protein>
<evidence type="ECO:0000256" key="1">
    <source>
        <dbReference type="ARBA" id="ARBA00022980"/>
    </source>
</evidence>
<gene>
    <name evidence="3 5" type="primary">rpsP</name>
    <name evidence="4" type="ORF">CYJ34_08760</name>
    <name evidence="5" type="ORF">NCTC9810_00321</name>
</gene>
<dbReference type="RefSeq" id="WP_101540903.1">
    <property type="nucleotide sequence ID" value="NZ_CALTZC010000009.1"/>
</dbReference>
<dbReference type="HAMAP" id="MF_00385">
    <property type="entry name" value="Ribosomal_bS16"/>
    <property type="match status" value="1"/>
</dbReference>
<dbReference type="Proteomes" id="UP000255124">
    <property type="component" value="Unassembled WGS sequence"/>
</dbReference>
<evidence type="ECO:0000313" key="4">
    <source>
        <dbReference type="EMBL" id="PKZ15160.1"/>
    </source>
</evidence>
<name>A0A2I1M4V9_9FIRM</name>
<dbReference type="InterPro" id="IPR000307">
    <property type="entry name" value="Ribosomal_bS16"/>
</dbReference>
<sequence length="81" mass="9393">MAVKIRLKRMGQKKRPFYRVVVADSRSPRDGKFIEEIGYYNPVSEPKEFKIDNERAKYWVGTGAKPTSIVEKLFNDNDVLA</sequence>
<dbReference type="GO" id="GO:0005737">
    <property type="term" value="C:cytoplasm"/>
    <property type="evidence" value="ECO:0007669"/>
    <property type="project" value="UniProtKB-ARBA"/>
</dbReference>
<dbReference type="NCBIfam" id="TIGR00002">
    <property type="entry name" value="S16"/>
    <property type="match status" value="1"/>
</dbReference>
<keyword evidence="6" id="KW-1185">Reference proteome</keyword>
<accession>A0A2I1M4V9</accession>
<keyword evidence="2 3" id="KW-0687">Ribonucleoprotein</keyword>
<dbReference type="SUPFAM" id="SSF54565">
    <property type="entry name" value="Ribosomal protein S16"/>
    <property type="match status" value="1"/>
</dbReference>
<comment type="similarity">
    <text evidence="3">Belongs to the bacterial ribosomal protein bS16 family.</text>
</comment>
<reference evidence="5 7" key="2">
    <citation type="submission" date="2018-06" db="EMBL/GenBank/DDBJ databases">
        <authorList>
            <consortium name="Pathogen Informatics"/>
            <person name="Doyle S."/>
        </authorList>
    </citation>
    <scope>NUCLEOTIDE SEQUENCE [LARGE SCALE GENOMIC DNA]</scope>
    <source>
        <strain evidence="5 7">NCTC9810</strain>
    </source>
</reference>
<dbReference type="GO" id="GO:0006412">
    <property type="term" value="P:translation"/>
    <property type="evidence" value="ECO:0007669"/>
    <property type="project" value="UniProtKB-UniRule"/>
</dbReference>
<evidence type="ECO:0000313" key="5">
    <source>
        <dbReference type="EMBL" id="SUU92003.1"/>
    </source>
</evidence>
<dbReference type="InterPro" id="IPR023803">
    <property type="entry name" value="Ribosomal_bS16_dom_sf"/>
</dbReference>
<keyword evidence="1 3" id="KW-0689">Ribosomal protein</keyword>
<organism evidence="4 6">
    <name type="scientific">Anaerococcus octavius</name>
    <dbReference type="NCBI Taxonomy" id="54007"/>
    <lineage>
        <taxon>Bacteria</taxon>
        <taxon>Bacillati</taxon>
        <taxon>Bacillota</taxon>
        <taxon>Tissierellia</taxon>
        <taxon>Tissierellales</taxon>
        <taxon>Peptoniphilaceae</taxon>
        <taxon>Anaerococcus</taxon>
    </lineage>
</organism>
<dbReference type="OrthoDB" id="9807878at2"/>
<dbReference type="AlphaFoldDB" id="A0A2I1M4V9"/>
<proteinExistence type="inferred from homology"/>
<dbReference type="PANTHER" id="PTHR12919:SF20">
    <property type="entry name" value="SMALL RIBOSOMAL SUBUNIT PROTEIN BS16M"/>
    <property type="match status" value="1"/>
</dbReference>
<dbReference type="GO" id="GO:0015935">
    <property type="term" value="C:small ribosomal subunit"/>
    <property type="evidence" value="ECO:0007669"/>
    <property type="project" value="TreeGrafter"/>
</dbReference>
<dbReference type="GO" id="GO:0003735">
    <property type="term" value="F:structural constituent of ribosome"/>
    <property type="evidence" value="ECO:0007669"/>
    <property type="project" value="InterPro"/>
</dbReference>
<dbReference type="PANTHER" id="PTHR12919">
    <property type="entry name" value="30S RIBOSOMAL PROTEIN S16"/>
    <property type="match status" value="1"/>
</dbReference>
<evidence type="ECO:0000313" key="7">
    <source>
        <dbReference type="Proteomes" id="UP000255124"/>
    </source>
</evidence>
<dbReference type="Gene3D" id="3.30.1320.10">
    <property type="match status" value="1"/>
</dbReference>
<dbReference type="EMBL" id="PKGS01000009">
    <property type="protein sequence ID" value="PKZ15160.1"/>
    <property type="molecule type" value="Genomic_DNA"/>
</dbReference>
<dbReference type="Proteomes" id="UP000234335">
    <property type="component" value="Unassembled WGS sequence"/>
</dbReference>
<evidence type="ECO:0000256" key="2">
    <source>
        <dbReference type="ARBA" id="ARBA00023274"/>
    </source>
</evidence>
<dbReference type="Pfam" id="PF00886">
    <property type="entry name" value="Ribosomal_S16"/>
    <property type="match status" value="1"/>
</dbReference>
<dbReference type="EMBL" id="UFTA01000002">
    <property type="protein sequence ID" value="SUU92003.1"/>
    <property type="molecule type" value="Genomic_DNA"/>
</dbReference>
<evidence type="ECO:0000256" key="3">
    <source>
        <dbReference type="HAMAP-Rule" id="MF_00385"/>
    </source>
</evidence>
<evidence type="ECO:0000313" key="6">
    <source>
        <dbReference type="Proteomes" id="UP000234335"/>
    </source>
</evidence>